<dbReference type="Proteomes" id="UP000831068">
    <property type="component" value="Chromosome"/>
</dbReference>
<keyword evidence="1" id="KW-0732">Signal</keyword>
<protein>
    <submittedName>
        <fullName evidence="2">Uncharacterized protein</fullName>
    </submittedName>
</protein>
<keyword evidence="3" id="KW-1185">Reference proteome</keyword>
<feature type="chain" id="PRO_5046839726" evidence="1">
    <location>
        <begin position="20"/>
        <end position="333"/>
    </location>
</feature>
<organism evidence="2 3">
    <name type="scientific">Chryseobacterium oryzae</name>
    <dbReference type="NCBI Taxonomy" id="2929799"/>
    <lineage>
        <taxon>Bacteria</taxon>
        <taxon>Pseudomonadati</taxon>
        <taxon>Bacteroidota</taxon>
        <taxon>Flavobacteriia</taxon>
        <taxon>Flavobacteriales</taxon>
        <taxon>Weeksellaceae</taxon>
        <taxon>Chryseobacterium group</taxon>
        <taxon>Chryseobacterium</taxon>
    </lineage>
</organism>
<reference evidence="2 3" key="1">
    <citation type="submission" date="2022-03" db="EMBL/GenBank/DDBJ databases">
        <title>Chryseobacterium sp. isolated from the Andong Sikhe.</title>
        <authorList>
            <person name="Won M."/>
            <person name="Kim S.-J."/>
            <person name="Kwon S.-W."/>
        </authorList>
    </citation>
    <scope>NUCLEOTIDE SEQUENCE [LARGE SCALE GENOMIC DNA]</scope>
    <source>
        <strain evidence="2 3">ADR-1</strain>
    </source>
</reference>
<evidence type="ECO:0000313" key="3">
    <source>
        <dbReference type="Proteomes" id="UP000831068"/>
    </source>
</evidence>
<dbReference type="RefSeq" id="WP_243575796.1">
    <property type="nucleotide sequence ID" value="NZ_CP094529.1"/>
</dbReference>
<sequence length="333" mass="36152">MKIKLVILLLISVSINALCQVGINTNQPTQILHVDGKGNNSSSGINLNTDDVVVTQNGALGVKMATVPSSAALSVNGVGTGTNTNQGFLPSRMSTKQRDAISLPATGLFIYNLDTKALEVNNGTPQFPNWSAIGLQGPEGTFVVSKYSYTLAGDANNGEVALGSIKVRHNGADPIYNYSDWNPWPIDAKYGKILIASNTGKPLKVSIGGYQSFITDFRMMPDQFPQNNNFDGVNFRRYFYSGNLDPSTFLELSGSDVNVDMLQLNPYRGDVITYHVTTIDGENYRITAAELMNPGMVRATSISPPGSPIPYNGEPRWTNRGGIKYFIVVEKLR</sequence>
<name>A0ABY4BEV3_9FLAO</name>
<evidence type="ECO:0000256" key="1">
    <source>
        <dbReference type="SAM" id="SignalP"/>
    </source>
</evidence>
<gene>
    <name evidence="2" type="ORF">MTP08_09440</name>
</gene>
<evidence type="ECO:0000313" key="2">
    <source>
        <dbReference type="EMBL" id="UOE37289.1"/>
    </source>
</evidence>
<feature type="signal peptide" evidence="1">
    <location>
        <begin position="1"/>
        <end position="19"/>
    </location>
</feature>
<dbReference type="EMBL" id="CP094529">
    <property type="protein sequence ID" value="UOE37289.1"/>
    <property type="molecule type" value="Genomic_DNA"/>
</dbReference>
<proteinExistence type="predicted"/>
<accession>A0ABY4BEV3</accession>